<comment type="similarity">
    <text evidence="1">Belongs to the P-Pant transferase superfamily. Gsp/Sfp/HetI/AcpT family.</text>
</comment>
<dbReference type="PANTHER" id="PTHR12215">
    <property type="entry name" value="PHOSPHOPANTETHEINE TRANSFERASE"/>
    <property type="match status" value="1"/>
</dbReference>
<dbReference type="GO" id="GO:0019878">
    <property type="term" value="P:lysine biosynthetic process via aminoadipic acid"/>
    <property type="evidence" value="ECO:0007669"/>
    <property type="project" value="TreeGrafter"/>
</dbReference>
<dbReference type="EMBL" id="DRKP01000082">
    <property type="protein sequence ID" value="HEB96228.1"/>
    <property type="molecule type" value="Genomic_DNA"/>
</dbReference>
<dbReference type="GO" id="GO:0000287">
    <property type="term" value="F:magnesium ion binding"/>
    <property type="evidence" value="ECO:0007669"/>
    <property type="project" value="InterPro"/>
</dbReference>
<evidence type="ECO:0000259" key="3">
    <source>
        <dbReference type="Pfam" id="PF01648"/>
    </source>
</evidence>
<name>A0A831W5A6_9GAMM</name>
<dbReference type="InterPro" id="IPR037143">
    <property type="entry name" value="4-PPantetheinyl_Trfase_dom_sf"/>
</dbReference>
<dbReference type="AlphaFoldDB" id="A0A831W5A6"/>
<organism evidence="4">
    <name type="scientific">Sedimenticola thiotaurini</name>
    <dbReference type="NCBI Taxonomy" id="1543721"/>
    <lineage>
        <taxon>Bacteria</taxon>
        <taxon>Pseudomonadati</taxon>
        <taxon>Pseudomonadota</taxon>
        <taxon>Gammaproteobacteria</taxon>
        <taxon>Chromatiales</taxon>
        <taxon>Sedimenticolaceae</taxon>
        <taxon>Sedimenticola</taxon>
    </lineage>
</organism>
<evidence type="ECO:0000256" key="1">
    <source>
        <dbReference type="ARBA" id="ARBA00010990"/>
    </source>
</evidence>
<evidence type="ECO:0000313" key="4">
    <source>
        <dbReference type="EMBL" id="HEB96228.1"/>
    </source>
</evidence>
<dbReference type="Proteomes" id="UP000886251">
    <property type="component" value="Unassembled WGS sequence"/>
</dbReference>
<dbReference type="InterPro" id="IPR008278">
    <property type="entry name" value="4-PPantetheinyl_Trfase_dom"/>
</dbReference>
<proteinExistence type="inferred from homology"/>
<dbReference type="SUPFAM" id="SSF56214">
    <property type="entry name" value="4'-phosphopantetheinyl transferase"/>
    <property type="match status" value="2"/>
</dbReference>
<reference evidence="4" key="1">
    <citation type="journal article" date="2020" name="mSystems">
        <title>Genome- and Community-Level Interaction Insights into Carbon Utilization and Element Cycling Functions of Hydrothermarchaeota in Hydrothermal Sediment.</title>
        <authorList>
            <person name="Zhou Z."/>
            <person name="Liu Y."/>
            <person name="Xu W."/>
            <person name="Pan J."/>
            <person name="Luo Z.H."/>
            <person name="Li M."/>
        </authorList>
    </citation>
    <scope>NUCLEOTIDE SEQUENCE [LARGE SCALE GENOMIC DNA]</scope>
    <source>
        <strain evidence="4">HyVt-443</strain>
    </source>
</reference>
<dbReference type="GO" id="GO:0008897">
    <property type="term" value="F:holo-[acyl-carrier-protein] synthase activity"/>
    <property type="evidence" value="ECO:0007669"/>
    <property type="project" value="InterPro"/>
</dbReference>
<dbReference type="Pfam" id="PF01648">
    <property type="entry name" value="ACPS"/>
    <property type="match status" value="1"/>
</dbReference>
<gene>
    <name evidence="4" type="ORF">ENI96_07340</name>
</gene>
<dbReference type="PANTHER" id="PTHR12215:SF10">
    <property type="entry name" value="L-AMINOADIPATE-SEMIALDEHYDE DEHYDROGENASE-PHOSPHOPANTETHEINYL TRANSFERASE"/>
    <property type="match status" value="1"/>
</dbReference>
<dbReference type="InterPro" id="IPR050559">
    <property type="entry name" value="P-Pant_transferase_sf"/>
</dbReference>
<comment type="caution">
    <text evidence="4">The sequence shown here is derived from an EMBL/GenBank/DDBJ whole genome shotgun (WGS) entry which is preliminary data.</text>
</comment>
<evidence type="ECO:0000256" key="2">
    <source>
        <dbReference type="ARBA" id="ARBA00022679"/>
    </source>
</evidence>
<keyword evidence="2 4" id="KW-0808">Transferase</keyword>
<feature type="domain" description="4'-phosphopantetheinyl transferase" evidence="3">
    <location>
        <begin position="120"/>
        <end position="182"/>
    </location>
</feature>
<protein>
    <submittedName>
        <fullName evidence="4">4'-phosphopantetheinyl transferase superfamily protein</fullName>
    </submittedName>
</protein>
<dbReference type="Gene3D" id="3.90.470.20">
    <property type="entry name" value="4'-phosphopantetheinyl transferase domain"/>
    <property type="match status" value="1"/>
</dbReference>
<accession>A0A831W5A6</accession>
<dbReference type="GO" id="GO:0005829">
    <property type="term" value="C:cytosol"/>
    <property type="evidence" value="ECO:0007669"/>
    <property type="project" value="TreeGrafter"/>
</dbReference>
<sequence>MIPIDHWLPSPAPGEPPRAGELHLWVIEPDRPGADLSPLLSADEASRARKMLGTEEARRFTATRGALRRILGGYVGLTADAITFDYGPSGKPLLSDPCPLHFNLSHAGGMGLLVVSGDAPVGIDLEPERERANARAIARRIFSADILAQIGALDDTPFQHAFLHHWTALEARVKCRGGSIFHPPPPDAGVIHFTPRPGWIAAVASVPHPPPVQQWRTFLFSP</sequence>